<dbReference type="EMBL" id="JH413793">
    <property type="protein sequence ID" value="EHL32888.1"/>
    <property type="molecule type" value="Genomic_DNA"/>
</dbReference>
<evidence type="ECO:0000313" key="7">
    <source>
        <dbReference type="EMBL" id="EHL32888.1"/>
    </source>
</evidence>
<dbReference type="AlphaFoldDB" id="G9EIX0"/>
<dbReference type="InterPro" id="IPR001207">
    <property type="entry name" value="Transposase_mutator"/>
</dbReference>
<evidence type="ECO:0000256" key="1">
    <source>
        <dbReference type="ARBA" id="ARBA00002190"/>
    </source>
</evidence>
<dbReference type="eggNOG" id="COG3328">
    <property type="taxonomic scope" value="Bacteria"/>
</dbReference>
<protein>
    <recommendedName>
        <fullName evidence="6">Mutator family transposase</fullName>
    </recommendedName>
</protein>
<evidence type="ECO:0000313" key="8">
    <source>
        <dbReference type="Proteomes" id="UP000002770"/>
    </source>
</evidence>
<dbReference type="NCBIfam" id="NF033543">
    <property type="entry name" value="transpos_IS256"/>
    <property type="match status" value="1"/>
</dbReference>
<dbReference type="PANTHER" id="PTHR33217">
    <property type="entry name" value="TRANSPOSASE FOR INSERTION SEQUENCE ELEMENT IS1081"/>
    <property type="match status" value="1"/>
</dbReference>
<evidence type="ECO:0000256" key="5">
    <source>
        <dbReference type="ARBA" id="ARBA00023172"/>
    </source>
</evidence>
<evidence type="ECO:0000256" key="6">
    <source>
        <dbReference type="RuleBase" id="RU365089"/>
    </source>
</evidence>
<proteinExistence type="inferred from homology"/>
<organism evidence="7 8">
    <name type="scientific">Legionella drancourtii LLAP12</name>
    <dbReference type="NCBI Taxonomy" id="658187"/>
    <lineage>
        <taxon>Bacteria</taxon>
        <taxon>Pseudomonadati</taxon>
        <taxon>Pseudomonadota</taxon>
        <taxon>Gammaproteobacteria</taxon>
        <taxon>Legionellales</taxon>
        <taxon>Legionellaceae</taxon>
        <taxon>Legionella</taxon>
    </lineage>
</organism>
<dbReference type="HOGENOM" id="CLU_036805_8_1_6"/>
<accession>G9EIX0</accession>
<comment type="function">
    <text evidence="1 6">Required for the transposition of the insertion element.</text>
</comment>
<dbReference type="Pfam" id="PF00872">
    <property type="entry name" value="Transposase_mut"/>
    <property type="match status" value="1"/>
</dbReference>
<dbReference type="GO" id="GO:0003677">
    <property type="term" value="F:DNA binding"/>
    <property type="evidence" value="ECO:0007669"/>
    <property type="project" value="UniProtKB-UniRule"/>
</dbReference>
<gene>
    <name evidence="7" type="ORF">LDG_5127</name>
</gene>
<reference evidence="7 8" key="1">
    <citation type="journal article" date="2011" name="BMC Genomics">
        <title>Insight into cross-talk between intra-amoebal pathogens.</title>
        <authorList>
            <person name="Gimenez G."/>
            <person name="Bertelli C."/>
            <person name="Moliner C."/>
            <person name="Robert C."/>
            <person name="Raoult D."/>
            <person name="Fournier P.E."/>
            <person name="Greub G."/>
        </authorList>
    </citation>
    <scope>NUCLEOTIDE SEQUENCE [LARGE SCALE GENOMIC DNA]</scope>
    <source>
        <strain evidence="7 8">LLAP12</strain>
    </source>
</reference>
<dbReference type="GO" id="GO:0004803">
    <property type="term" value="F:transposase activity"/>
    <property type="evidence" value="ECO:0007669"/>
    <property type="project" value="UniProtKB-UniRule"/>
</dbReference>
<keyword evidence="4 6" id="KW-0238">DNA-binding</keyword>
<sequence length="392" mass="44543">MKDCNLKLASAPVTEKHLEDPLTEVLRQGARKAVEAELSEMLSTYSEVRLLDGRPAVVRNGYLPSRDIQTGIGEVEVQVPKVRDRSGSGIHFSSHLLPPYLRRSKSMEELIPCLYLKGLSTGDYTEALSALVGESARGLSANTVFRLKEKWLDEHQAWQRQDLSDKRYVYWWADGIYSKVRMDDKLCLLVIIGVTESGLKELVAVCDGYREPAASWEEVLLSLRQRGLPTAPKLAIGDGALGFWAALSKIYLETQHQRCWVHKTANVLNKLPKSMQPKVKASLHEIWMAEKREDAYKAFDNTIALYSAKYPKAMECLAKDKEELLAFYDFPAEHWIHIRTTNPIESAFSTVRLRTHKSRNCGSRDTTLAMVFKLMEVAQKRWIKIRGFSLLT</sequence>
<keyword evidence="3 6" id="KW-0815">Transposition</keyword>
<evidence type="ECO:0000256" key="4">
    <source>
        <dbReference type="ARBA" id="ARBA00023125"/>
    </source>
</evidence>
<evidence type="ECO:0000256" key="2">
    <source>
        <dbReference type="ARBA" id="ARBA00010961"/>
    </source>
</evidence>
<dbReference type="Proteomes" id="UP000002770">
    <property type="component" value="Unassembled WGS sequence"/>
</dbReference>
<dbReference type="PANTHER" id="PTHR33217:SF9">
    <property type="entry name" value="MUTATOR FAMILY TRANSPOSASE"/>
    <property type="match status" value="1"/>
</dbReference>
<keyword evidence="6" id="KW-0814">Transposable element</keyword>
<keyword evidence="8" id="KW-1185">Reference proteome</keyword>
<evidence type="ECO:0000256" key="3">
    <source>
        <dbReference type="ARBA" id="ARBA00022578"/>
    </source>
</evidence>
<dbReference type="GO" id="GO:0006313">
    <property type="term" value="P:DNA transposition"/>
    <property type="evidence" value="ECO:0007669"/>
    <property type="project" value="UniProtKB-UniRule"/>
</dbReference>
<keyword evidence="5 6" id="KW-0233">DNA recombination</keyword>
<dbReference type="STRING" id="658187.LDG_5127"/>
<dbReference type="InParanoid" id="G9EIX0"/>
<name>G9EIX0_9GAMM</name>
<comment type="similarity">
    <text evidence="2 6">Belongs to the transposase mutator family.</text>
</comment>